<evidence type="ECO:0000259" key="5">
    <source>
        <dbReference type="PROSITE" id="PS50072"/>
    </source>
</evidence>
<evidence type="ECO:0000313" key="6">
    <source>
        <dbReference type="EMBL" id="CAA6673978.1"/>
    </source>
</evidence>
<dbReference type="Pfam" id="PF00160">
    <property type="entry name" value="Pro_isomerase"/>
    <property type="match status" value="1"/>
</dbReference>
<dbReference type="InterPro" id="IPR020892">
    <property type="entry name" value="Cyclophilin-type_PPIase_CS"/>
</dbReference>
<sequence length="82" mass="9617">MFETNQGNFTVEVYRDKAPKTVDNFFYVEKGFYDGVIFHRVIKDFMIQGGGFDRTYHSRLGLLRVRKVVEGMDVVDKITARF</sequence>
<evidence type="ECO:0000256" key="1">
    <source>
        <dbReference type="ARBA" id="ARBA00023110"/>
    </source>
</evidence>
<keyword evidence="2" id="KW-0143">Chaperone</keyword>
<dbReference type="PROSITE" id="PS00170">
    <property type="entry name" value="CSA_PPIASE_1"/>
    <property type="match status" value="1"/>
</dbReference>
<dbReference type="PROSITE" id="PS50072">
    <property type="entry name" value="CSA_PPIASE_2"/>
    <property type="match status" value="1"/>
</dbReference>
<name>A0ABN7E827_SPIIN</name>
<dbReference type="SUPFAM" id="SSF50891">
    <property type="entry name" value="Cyclophilin-like"/>
    <property type="match status" value="1"/>
</dbReference>
<organism evidence="6 7">
    <name type="scientific">Spirodela intermedia</name>
    <name type="common">Intermediate duckweed</name>
    <dbReference type="NCBI Taxonomy" id="51605"/>
    <lineage>
        <taxon>Eukaryota</taxon>
        <taxon>Viridiplantae</taxon>
        <taxon>Streptophyta</taxon>
        <taxon>Embryophyta</taxon>
        <taxon>Tracheophyta</taxon>
        <taxon>Spermatophyta</taxon>
        <taxon>Magnoliopsida</taxon>
        <taxon>Liliopsida</taxon>
        <taxon>Araceae</taxon>
        <taxon>Lemnoideae</taxon>
        <taxon>Spirodela</taxon>
    </lineage>
</organism>
<dbReference type="InterPro" id="IPR029000">
    <property type="entry name" value="Cyclophilin-like_dom_sf"/>
</dbReference>
<keyword evidence="1 4" id="KW-0697">Rotamase</keyword>
<evidence type="ECO:0000256" key="3">
    <source>
        <dbReference type="ARBA" id="ARBA00023235"/>
    </source>
</evidence>
<feature type="domain" description="PPIase cyclophilin-type" evidence="5">
    <location>
        <begin position="1"/>
        <end position="77"/>
    </location>
</feature>
<evidence type="ECO:0000313" key="7">
    <source>
        <dbReference type="Proteomes" id="UP001189122"/>
    </source>
</evidence>
<accession>A0ABN7E827</accession>
<comment type="catalytic activity">
    <reaction evidence="4">
        <text>[protein]-peptidylproline (omega=180) = [protein]-peptidylproline (omega=0)</text>
        <dbReference type="Rhea" id="RHEA:16237"/>
        <dbReference type="Rhea" id="RHEA-COMP:10747"/>
        <dbReference type="Rhea" id="RHEA-COMP:10748"/>
        <dbReference type="ChEBI" id="CHEBI:83833"/>
        <dbReference type="ChEBI" id="CHEBI:83834"/>
        <dbReference type="EC" id="5.2.1.8"/>
    </reaction>
</comment>
<gene>
    <name evidence="6" type="ORF">SI7747_UN020336</name>
</gene>
<comment type="similarity">
    <text evidence="4">Belongs to the cyclophilin-type PPIase family.</text>
</comment>
<dbReference type="PANTHER" id="PTHR45625">
    <property type="entry name" value="PEPTIDYL-PROLYL CIS-TRANS ISOMERASE-RELATED"/>
    <property type="match status" value="1"/>
</dbReference>
<dbReference type="Proteomes" id="UP001189122">
    <property type="component" value="Unassembled WGS sequence"/>
</dbReference>
<keyword evidence="7" id="KW-1185">Reference proteome</keyword>
<dbReference type="EMBL" id="CACRZD030000059">
    <property type="protein sequence ID" value="CAA6673978.1"/>
    <property type="molecule type" value="Genomic_DNA"/>
</dbReference>
<proteinExistence type="inferred from homology"/>
<dbReference type="PANTHER" id="PTHR45625:SF4">
    <property type="entry name" value="PEPTIDYLPROLYL ISOMERASE DOMAIN AND WD REPEAT-CONTAINING PROTEIN 1"/>
    <property type="match status" value="1"/>
</dbReference>
<protein>
    <recommendedName>
        <fullName evidence="4">Peptidyl-prolyl cis-trans isomerase</fullName>
        <shortName evidence="4">PPIase</shortName>
        <ecNumber evidence="4">5.2.1.8</ecNumber>
    </recommendedName>
</protein>
<dbReference type="PRINTS" id="PR00153">
    <property type="entry name" value="CSAPPISMRASE"/>
</dbReference>
<dbReference type="InterPro" id="IPR002130">
    <property type="entry name" value="Cyclophilin-type_PPIase_dom"/>
</dbReference>
<evidence type="ECO:0000256" key="4">
    <source>
        <dbReference type="RuleBase" id="RU363019"/>
    </source>
</evidence>
<comment type="function">
    <text evidence="4">PPIases accelerate the folding of proteins. It catalyzes the cis-trans isomerization of proline imidic peptide bonds in oligopeptides.</text>
</comment>
<keyword evidence="3 4" id="KW-0413">Isomerase</keyword>
<comment type="caution">
    <text evidence="6">The sequence shown here is derived from an EMBL/GenBank/DDBJ whole genome shotgun (WGS) entry which is preliminary data.</text>
</comment>
<evidence type="ECO:0000256" key="2">
    <source>
        <dbReference type="ARBA" id="ARBA00023186"/>
    </source>
</evidence>
<reference evidence="7" key="1">
    <citation type="journal article" date="2020" name="Sci. Rep.">
        <title>Chromosome-scale genome assembly for the duckweed Spirodela intermedia, integrating cytogenetic maps, PacBio and Oxford Nanopore libraries.</title>
        <authorList>
            <person name="Hoang P.T.N."/>
            <person name="Fiebig A."/>
            <person name="Novak P."/>
            <person name="Macas J."/>
            <person name="Cao H.X."/>
            <person name="Stepanenko A."/>
            <person name="Chen G."/>
            <person name="Borisjuk N."/>
            <person name="Scholz U."/>
            <person name="Schubert I."/>
        </authorList>
    </citation>
    <scope>NUCLEOTIDE SEQUENCE [LARGE SCALE GENOMIC DNA]</scope>
</reference>
<dbReference type="InterPro" id="IPR044666">
    <property type="entry name" value="Cyclophilin_A-like"/>
</dbReference>
<dbReference type="EC" id="5.2.1.8" evidence="4"/>
<dbReference type="Gene3D" id="2.40.100.10">
    <property type="entry name" value="Cyclophilin-like"/>
    <property type="match status" value="1"/>
</dbReference>